<keyword evidence="4" id="KW-1185">Reference proteome</keyword>
<reference evidence="3" key="3">
    <citation type="submission" date="2025-09" db="UniProtKB">
        <authorList>
            <consortium name="Ensembl"/>
        </authorList>
    </citation>
    <scope>IDENTIFICATION</scope>
</reference>
<evidence type="ECO:0000256" key="1">
    <source>
        <dbReference type="ARBA" id="ARBA00005431"/>
    </source>
</evidence>
<dbReference type="InterPro" id="IPR026845">
    <property type="entry name" value="NXPH/NXPE"/>
</dbReference>
<gene>
    <name evidence="3" type="primary">NXPE3</name>
</gene>
<feature type="domain" description="NXPE C-terminal" evidence="2">
    <location>
        <begin position="354"/>
        <end position="578"/>
    </location>
</feature>
<comment type="similarity">
    <text evidence="1">Belongs to the NXPE family.</text>
</comment>
<dbReference type="Pfam" id="PF24536">
    <property type="entry name" value="NXPE4_C"/>
    <property type="match status" value="1"/>
</dbReference>
<dbReference type="Proteomes" id="UP000694387">
    <property type="component" value="Chromosome 5"/>
</dbReference>
<sequence>MWINFFRLRLFCCLLAVLMVLVLVINVTQVEYLDHETVSAMFIDSSGQFVSSQVSGISRNPYCGYEHQTLSSWERMEEDSLLAALQWQVPDMGPVPFLKSTDPSSSYFVILNSAAFFKVGSQLEVLVHVQDFQRRPKKYGGDYLQARIHSPKLQAGAVGRVVDYQNGSYKVFFTLLWPGKVKVSVSLVHPSEGIRVLQHLQEEKPDRVYFKSLFRSGRISETTECNVCLPGSLPLCNFTDLYTGEPWFCFKPKKLPCSSRINHFKGRVPEGPCHRCRECLLPEPSIRYFPSTDSSQGPVLSPEDKSGVNIKVPINSSGPDWVTVIPRRTKETNNLELSQGSGTFPSGYYYKDQWMPRKFKMRQFNDPDNITECLQRKVVYLFGDSTIRQWFEYLTTFVPDLVEFNLGSPKNVGPFLAVDQKHSILLRYRCHGPPIRFTTVFSNELRYVANELNGIVGGKNTVVAIAVWSHFSTFPLEVYIRRLRNIRRAVVQLLDRSPKTVVVIRTANAQELGPEVSLFNSDWYNFQLDTILRKMFSGVGVYLVDAWEMTLAHYLPHKLHPDEVIVKNQLDMFLSFVCPLET</sequence>
<protein>
    <submittedName>
        <fullName evidence="3">Neurexophilin and PC-esterase domain family member 3</fullName>
    </submittedName>
</protein>
<evidence type="ECO:0000313" key="3">
    <source>
        <dbReference type="Ensembl" id="ENSEASP00005040795.1"/>
    </source>
</evidence>
<reference evidence="3" key="2">
    <citation type="submission" date="2025-08" db="UniProtKB">
        <authorList>
            <consortium name="Ensembl"/>
        </authorList>
    </citation>
    <scope>IDENTIFICATION</scope>
</reference>
<dbReference type="InterPro" id="IPR057106">
    <property type="entry name" value="NXPE4_C"/>
</dbReference>
<evidence type="ECO:0000259" key="2">
    <source>
        <dbReference type="Pfam" id="PF24536"/>
    </source>
</evidence>
<dbReference type="Pfam" id="PF06312">
    <property type="entry name" value="Neurexophilin"/>
    <property type="match status" value="1"/>
</dbReference>
<dbReference type="SUPFAM" id="SSF81296">
    <property type="entry name" value="E set domains"/>
    <property type="match status" value="1"/>
</dbReference>
<name>A0A9L0IIL6_EQUAS</name>
<evidence type="ECO:0000313" key="4">
    <source>
        <dbReference type="Proteomes" id="UP000694387"/>
    </source>
</evidence>
<dbReference type="Ensembl" id="ENSEAST00005060364.1">
    <property type="protein sequence ID" value="ENSEASP00005040795.1"/>
    <property type="gene ID" value="ENSEASG00005037548.1"/>
</dbReference>
<dbReference type="AlphaFoldDB" id="A0A9L0IIL6"/>
<dbReference type="Gene3D" id="2.60.40.10">
    <property type="entry name" value="Immunoglobulins"/>
    <property type="match status" value="1"/>
</dbReference>
<organism evidence="3 4">
    <name type="scientific">Equus asinus</name>
    <name type="common">Donkey</name>
    <name type="synonym">Equus africanus asinus</name>
    <dbReference type="NCBI Taxonomy" id="9793"/>
    <lineage>
        <taxon>Eukaryota</taxon>
        <taxon>Metazoa</taxon>
        <taxon>Chordata</taxon>
        <taxon>Craniata</taxon>
        <taxon>Vertebrata</taxon>
        <taxon>Euteleostomi</taxon>
        <taxon>Mammalia</taxon>
        <taxon>Eutheria</taxon>
        <taxon>Laurasiatheria</taxon>
        <taxon>Perissodactyla</taxon>
        <taxon>Equidae</taxon>
        <taxon>Equus</taxon>
    </lineage>
</organism>
<reference evidence="3 4" key="1">
    <citation type="journal article" date="2020" name="Nat. Commun.">
        <title>Donkey genomes provide new insights into domestication and selection for coat color.</title>
        <authorList>
            <person name="Wang"/>
            <person name="C."/>
            <person name="Li"/>
            <person name="H."/>
            <person name="Guo"/>
            <person name="Y."/>
            <person name="Huang"/>
            <person name="J."/>
            <person name="Sun"/>
            <person name="Y."/>
            <person name="Min"/>
            <person name="J."/>
            <person name="Wang"/>
            <person name="J."/>
            <person name="Fang"/>
            <person name="X."/>
            <person name="Zhao"/>
            <person name="Z."/>
            <person name="Wang"/>
            <person name="S."/>
            <person name="Zhang"/>
            <person name="Y."/>
            <person name="Liu"/>
            <person name="Q."/>
            <person name="Jiang"/>
            <person name="Q."/>
            <person name="Wang"/>
            <person name="X."/>
            <person name="Guo"/>
            <person name="Y."/>
            <person name="Yang"/>
            <person name="C."/>
            <person name="Wang"/>
            <person name="Y."/>
            <person name="Tian"/>
            <person name="F."/>
            <person name="Zhuang"/>
            <person name="G."/>
            <person name="Fan"/>
            <person name="Y."/>
            <person name="Gao"/>
            <person name="Q."/>
            <person name="Li"/>
            <person name="Y."/>
            <person name="Ju"/>
            <person name="Z."/>
            <person name="Li"/>
            <person name="J."/>
            <person name="Li"/>
            <person name="R."/>
            <person name="Hou"/>
            <person name="M."/>
            <person name="Yang"/>
            <person name="G."/>
            <person name="Liu"/>
            <person name="G."/>
            <person name="Liu"/>
            <person name="W."/>
            <person name="Guo"/>
            <person name="J."/>
            <person name="Pan"/>
            <person name="S."/>
            <person name="Fan"/>
            <person name="G."/>
            <person name="Zhang"/>
            <person name="W."/>
            <person name="Zhang"/>
            <person name="R."/>
            <person name="Yu"/>
            <person name="J."/>
            <person name="Zhang"/>
            <person name="X."/>
            <person name="Yin"/>
            <person name="Q."/>
            <person name="Ji"/>
            <person name="C."/>
            <person name="Jin"/>
            <person name="Y."/>
            <person name="Yue"/>
            <person name="G."/>
            <person name="Liu"/>
            <person name="M."/>
            <person name="Xu"/>
            <person name="J."/>
            <person name="Liu"/>
            <person name="S."/>
            <person name="Jordana"/>
            <person name="J."/>
            <person name="Noce"/>
            <person name="A."/>
            <person name="Amills"/>
            <person name="M."/>
            <person name="Wu"/>
            <person name="D.D."/>
            <person name="Li"/>
            <person name="S."/>
            <person name="Zhou"/>
            <person name="X. and Zhong"/>
            <person name="J."/>
        </authorList>
    </citation>
    <scope>NUCLEOTIDE SEQUENCE [LARGE SCALE GENOMIC DNA]</scope>
</reference>
<dbReference type="GeneTree" id="ENSGT00950000182866"/>
<dbReference type="InterPro" id="IPR013783">
    <property type="entry name" value="Ig-like_fold"/>
</dbReference>
<dbReference type="PANTHER" id="PTHR16165:SF9">
    <property type="entry name" value="NXPE FAMILY MEMBER 3"/>
    <property type="match status" value="1"/>
</dbReference>
<accession>A0A9L0IIL6</accession>
<proteinExistence type="inferred from homology"/>
<dbReference type="PANTHER" id="PTHR16165">
    <property type="entry name" value="NXPE FAMILY MEMBER"/>
    <property type="match status" value="1"/>
</dbReference>
<dbReference type="InterPro" id="IPR014756">
    <property type="entry name" value="Ig_E-set"/>
</dbReference>